<sequence>MTDSFPQRIAFDQAQAIIDAVAARSRVGNDRVPLARALGRVLAEDLVATLDLPSFDNSAMDGFAMRSLDANVGEETVLALIGEQFAGRDRDFVLGPRQCLRITTGAPLPKGADTIVIKEEAQADDAQVRIPGRIRAGSHVRRAGEDVRVGDTVLRAGEVLTPARLGLAASLGQHDLQVARRPTVAIFTTGDELVPPGQPLAPGQIYDSNRALLQTLLVADGFEPVAWPVLPDEPVRMLSALRDAAFSFDLVLTCGGVSAGEKDYLPELLGEHGAVHFWKVRMRPGMPVLFGQLGDAHFLGLPGNPVSVFATYLTLARRLLDGIQGRSEARPHLRAVLDQPVRKTHPRLEFLRGLLRSGDDGRLHVVPNPADGSHRMRAAADSNALIVLPESPGDWPAGQVMDVLPLSNF</sequence>
<dbReference type="SUPFAM" id="SSF63867">
    <property type="entry name" value="MoeA C-terminal domain-like"/>
    <property type="match status" value="1"/>
</dbReference>
<reference evidence="13 14" key="1">
    <citation type="submission" date="2013-09" db="EMBL/GenBank/DDBJ databases">
        <title>Genome sequencing of Arenimonas oryziterrae.</title>
        <authorList>
            <person name="Chen F."/>
            <person name="Wang G."/>
        </authorList>
    </citation>
    <scope>NUCLEOTIDE SEQUENCE [LARGE SCALE GENOMIC DNA]</scope>
    <source>
        <strain evidence="13 14">YC6267</strain>
    </source>
</reference>
<keyword evidence="7 11" id="KW-0479">Metal-binding</keyword>
<dbReference type="EMBL" id="AVCI01000001">
    <property type="protein sequence ID" value="KFN44430.1"/>
    <property type="molecule type" value="Genomic_DNA"/>
</dbReference>
<keyword evidence="14" id="KW-1185">Reference proteome</keyword>
<evidence type="ECO:0000256" key="9">
    <source>
        <dbReference type="ARBA" id="ARBA00023150"/>
    </source>
</evidence>
<dbReference type="STRING" id="1121015.GCA_000420545_00956"/>
<proteinExistence type="inferred from homology"/>
<evidence type="ECO:0000256" key="10">
    <source>
        <dbReference type="ARBA" id="ARBA00047317"/>
    </source>
</evidence>
<evidence type="ECO:0000256" key="5">
    <source>
        <dbReference type="ARBA" id="ARBA00022505"/>
    </source>
</evidence>
<dbReference type="Gene3D" id="3.90.105.10">
    <property type="entry name" value="Molybdopterin biosynthesis moea protein, domain 2"/>
    <property type="match status" value="1"/>
</dbReference>
<dbReference type="GO" id="GO:0046872">
    <property type="term" value="F:metal ion binding"/>
    <property type="evidence" value="ECO:0007669"/>
    <property type="project" value="UniProtKB-UniRule"/>
</dbReference>
<dbReference type="Pfam" id="PF03453">
    <property type="entry name" value="MoeA_N"/>
    <property type="match status" value="1"/>
</dbReference>
<dbReference type="AlphaFoldDB" id="A0A091BJF6"/>
<dbReference type="Pfam" id="PF03454">
    <property type="entry name" value="MoeA_C"/>
    <property type="match status" value="1"/>
</dbReference>
<dbReference type="SUPFAM" id="SSF63882">
    <property type="entry name" value="MoeA N-terminal region -like"/>
    <property type="match status" value="1"/>
</dbReference>
<dbReference type="Proteomes" id="UP000029385">
    <property type="component" value="Unassembled WGS sequence"/>
</dbReference>
<comment type="function">
    <text evidence="2 11">Catalyzes the insertion of molybdate into adenylated molybdopterin with the concomitant release of AMP.</text>
</comment>
<evidence type="ECO:0000256" key="8">
    <source>
        <dbReference type="ARBA" id="ARBA00022842"/>
    </source>
</evidence>
<evidence type="ECO:0000313" key="14">
    <source>
        <dbReference type="Proteomes" id="UP000029385"/>
    </source>
</evidence>
<dbReference type="InterPro" id="IPR036135">
    <property type="entry name" value="MoeA_linker/N_sf"/>
</dbReference>
<dbReference type="InterPro" id="IPR005110">
    <property type="entry name" value="MoeA_linker/N"/>
</dbReference>
<dbReference type="PANTHER" id="PTHR10192:SF5">
    <property type="entry name" value="GEPHYRIN"/>
    <property type="match status" value="1"/>
</dbReference>
<feature type="domain" description="MoaB/Mog" evidence="12">
    <location>
        <begin position="185"/>
        <end position="322"/>
    </location>
</feature>
<keyword evidence="8 11" id="KW-0460">Magnesium</keyword>
<dbReference type="Gene3D" id="2.170.190.11">
    <property type="entry name" value="Molybdopterin biosynthesis moea protein, domain 3"/>
    <property type="match status" value="1"/>
</dbReference>
<dbReference type="EC" id="2.10.1.1" evidence="11"/>
<dbReference type="Gene3D" id="3.40.980.10">
    <property type="entry name" value="MoaB/Mog-like domain"/>
    <property type="match status" value="1"/>
</dbReference>
<evidence type="ECO:0000256" key="2">
    <source>
        <dbReference type="ARBA" id="ARBA00002901"/>
    </source>
</evidence>
<dbReference type="UniPathway" id="UPA00344"/>
<dbReference type="OrthoDB" id="9804758at2"/>
<comment type="similarity">
    <text evidence="4 11">Belongs to the MoeA family.</text>
</comment>
<dbReference type="SMART" id="SM00852">
    <property type="entry name" value="MoCF_biosynth"/>
    <property type="match status" value="1"/>
</dbReference>
<gene>
    <name evidence="13" type="ORF">N789_00045</name>
</gene>
<dbReference type="InterPro" id="IPR001453">
    <property type="entry name" value="MoaB/Mog_dom"/>
</dbReference>
<evidence type="ECO:0000259" key="12">
    <source>
        <dbReference type="SMART" id="SM00852"/>
    </source>
</evidence>
<dbReference type="CDD" id="cd00887">
    <property type="entry name" value="MoeA"/>
    <property type="match status" value="1"/>
</dbReference>
<dbReference type="Pfam" id="PF00994">
    <property type="entry name" value="MoCF_biosynth"/>
    <property type="match status" value="1"/>
</dbReference>
<dbReference type="PANTHER" id="PTHR10192">
    <property type="entry name" value="MOLYBDOPTERIN BIOSYNTHESIS PROTEIN"/>
    <property type="match status" value="1"/>
</dbReference>
<dbReference type="GO" id="GO:0006777">
    <property type="term" value="P:Mo-molybdopterin cofactor biosynthetic process"/>
    <property type="evidence" value="ECO:0007669"/>
    <property type="project" value="UniProtKB-UniRule"/>
</dbReference>
<evidence type="ECO:0000256" key="11">
    <source>
        <dbReference type="RuleBase" id="RU365090"/>
    </source>
</evidence>
<keyword evidence="5 11" id="KW-0500">Molybdenum</keyword>
<organism evidence="13 14">
    <name type="scientific">Arenimonas oryziterrae DSM 21050 = YC6267</name>
    <dbReference type="NCBI Taxonomy" id="1121015"/>
    <lineage>
        <taxon>Bacteria</taxon>
        <taxon>Pseudomonadati</taxon>
        <taxon>Pseudomonadota</taxon>
        <taxon>Gammaproteobacteria</taxon>
        <taxon>Lysobacterales</taxon>
        <taxon>Lysobacteraceae</taxon>
        <taxon>Arenimonas</taxon>
    </lineage>
</organism>
<dbReference type="InterPro" id="IPR005111">
    <property type="entry name" value="MoeA_C_domain_IV"/>
</dbReference>
<evidence type="ECO:0000313" key="13">
    <source>
        <dbReference type="EMBL" id="KFN44430.1"/>
    </source>
</evidence>
<evidence type="ECO:0000256" key="4">
    <source>
        <dbReference type="ARBA" id="ARBA00010763"/>
    </source>
</evidence>
<evidence type="ECO:0000256" key="3">
    <source>
        <dbReference type="ARBA" id="ARBA00005046"/>
    </source>
</evidence>
<dbReference type="FunFam" id="3.40.980.10:FF:000004">
    <property type="entry name" value="Molybdopterin molybdenumtransferase"/>
    <property type="match status" value="1"/>
</dbReference>
<evidence type="ECO:0000256" key="7">
    <source>
        <dbReference type="ARBA" id="ARBA00022723"/>
    </source>
</evidence>
<accession>A0A091BJF6</accession>
<dbReference type="PATRIC" id="fig|1121015.4.peg.10"/>
<name>A0A091BJF6_9GAMM</name>
<comment type="pathway">
    <text evidence="3 11">Cofactor biosynthesis; molybdopterin biosynthesis.</text>
</comment>
<dbReference type="GO" id="GO:0061599">
    <property type="term" value="F:molybdopterin molybdotransferase activity"/>
    <property type="evidence" value="ECO:0007669"/>
    <property type="project" value="UniProtKB-UniRule"/>
</dbReference>
<evidence type="ECO:0000256" key="6">
    <source>
        <dbReference type="ARBA" id="ARBA00022679"/>
    </source>
</evidence>
<comment type="cofactor">
    <cofactor evidence="1 11">
        <name>Mg(2+)</name>
        <dbReference type="ChEBI" id="CHEBI:18420"/>
    </cofactor>
</comment>
<dbReference type="InterPro" id="IPR038987">
    <property type="entry name" value="MoeA-like"/>
</dbReference>
<protein>
    <recommendedName>
        <fullName evidence="11">Molybdopterin molybdenumtransferase</fullName>
        <ecNumber evidence="11">2.10.1.1</ecNumber>
    </recommendedName>
</protein>
<comment type="catalytic activity">
    <reaction evidence="10">
        <text>adenylyl-molybdopterin + molybdate = Mo-molybdopterin + AMP + H(+)</text>
        <dbReference type="Rhea" id="RHEA:35047"/>
        <dbReference type="ChEBI" id="CHEBI:15378"/>
        <dbReference type="ChEBI" id="CHEBI:36264"/>
        <dbReference type="ChEBI" id="CHEBI:62727"/>
        <dbReference type="ChEBI" id="CHEBI:71302"/>
        <dbReference type="ChEBI" id="CHEBI:456215"/>
        <dbReference type="EC" id="2.10.1.1"/>
    </reaction>
</comment>
<keyword evidence="6 11" id="KW-0808">Transferase</keyword>
<dbReference type="NCBIfam" id="TIGR00177">
    <property type="entry name" value="molyb_syn"/>
    <property type="match status" value="1"/>
</dbReference>
<evidence type="ECO:0000256" key="1">
    <source>
        <dbReference type="ARBA" id="ARBA00001946"/>
    </source>
</evidence>
<dbReference type="InterPro" id="IPR036425">
    <property type="entry name" value="MoaB/Mog-like_dom_sf"/>
</dbReference>
<dbReference type="RefSeq" id="WP_022968602.1">
    <property type="nucleotide sequence ID" value="NZ_ATVD01000002.1"/>
</dbReference>
<dbReference type="eggNOG" id="COG0303">
    <property type="taxonomic scope" value="Bacteria"/>
</dbReference>
<dbReference type="InterPro" id="IPR036688">
    <property type="entry name" value="MoeA_C_domain_IV_sf"/>
</dbReference>
<dbReference type="GO" id="GO:0005829">
    <property type="term" value="C:cytosol"/>
    <property type="evidence" value="ECO:0007669"/>
    <property type="project" value="TreeGrafter"/>
</dbReference>
<dbReference type="NCBIfam" id="NF045515">
    <property type="entry name" value="Glp_gephyrin"/>
    <property type="match status" value="1"/>
</dbReference>
<keyword evidence="9 11" id="KW-0501">Molybdenum cofactor biosynthesis</keyword>
<dbReference type="Gene3D" id="2.40.340.10">
    <property type="entry name" value="MoeA, C-terminal, domain IV"/>
    <property type="match status" value="1"/>
</dbReference>
<comment type="caution">
    <text evidence="13">The sequence shown here is derived from an EMBL/GenBank/DDBJ whole genome shotgun (WGS) entry which is preliminary data.</text>
</comment>
<dbReference type="SUPFAM" id="SSF53218">
    <property type="entry name" value="Molybdenum cofactor biosynthesis proteins"/>
    <property type="match status" value="1"/>
</dbReference>